<dbReference type="SMART" id="SM00088">
    <property type="entry name" value="PINT"/>
    <property type="match status" value="1"/>
</dbReference>
<keyword evidence="2 7" id="KW-0853">WD repeat</keyword>
<comment type="similarity">
    <text evidence="5">Belongs to the UTP5 family.</text>
</comment>
<comment type="caution">
    <text evidence="10">The sequence shown here is derived from an EMBL/GenBank/DDBJ whole genome shotgun (WGS) entry which is preliminary data.</text>
</comment>
<dbReference type="HAMAP" id="MF_03012">
    <property type="entry name" value="eIF3m"/>
    <property type="match status" value="1"/>
</dbReference>
<feature type="compositionally biased region" description="Polar residues" evidence="8">
    <location>
        <begin position="465"/>
        <end position="474"/>
    </location>
</feature>
<feature type="repeat" description="WD" evidence="7">
    <location>
        <begin position="235"/>
        <end position="281"/>
    </location>
</feature>
<dbReference type="GO" id="GO:0032040">
    <property type="term" value="C:small-subunit processome"/>
    <property type="evidence" value="ECO:0007669"/>
    <property type="project" value="UniProtKB-ARBA"/>
</dbReference>
<dbReference type="PANTHER" id="PTHR44267">
    <property type="entry name" value="WD REPEAT-CONTAINING PROTEIN 43"/>
    <property type="match status" value="1"/>
</dbReference>
<keyword evidence="6" id="KW-0963">Cytoplasm</keyword>
<dbReference type="GO" id="GO:0016282">
    <property type="term" value="C:eukaryotic 43S preinitiation complex"/>
    <property type="evidence" value="ECO:0007669"/>
    <property type="project" value="UniProtKB-UniRule"/>
</dbReference>
<dbReference type="Gene3D" id="2.130.10.10">
    <property type="entry name" value="YVTN repeat-like/Quinoprotein amine dehydrogenase"/>
    <property type="match status" value="2"/>
</dbReference>
<keyword evidence="11" id="KW-1185">Reference proteome</keyword>
<dbReference type="InterPro" id="IPR036322">
    <property type="entry name" value="WD40_repeat_dom_sf"/>
</dbReference>
<dbReference type="InterPro" id="IPR019775">
    <property type="entry name" value="WD40_repeat_CS"/>
</dbReference>
<dbReference type="InterPro" id="IPR040750">
    <property type="entry name" value="eIF3m_C_helix"/>
</dbReference>
<dbReference type="PROSITE" id="PS50082">
    <property type="entry name" value="WD_REPEATS_2"/>
    <property type="match status" value="2"/>
</dbReference>
<keyword evidence="6" id="KW-0648">Protein biosynthesis</keyword>
<dbReference type="InterPro" id="IPR015943">
    <property type="entry name" value="WD40/YVTN_repeat-like_dom_sf"/>
</dbReference>
<evidence type="ECO:0000256" key="7">
    <source>
        <dbReference type="PROSITE-ProRule" id="PRU00221"/>
    </source>
</evidence>
<protein>
    <recommendedName>
        <fullName evidence="6">Eukaryotic translation initiation factor 3 subunit M</fullName>
        <shortName evidence="6">eIF3m</shortName>
    </recommendedName>
</protein>
<dbReference type="GO" id="GO:0000462">
    <property type="term" value="P:maturation of SSU-rRNA from tricistronic rRNA transcript (SSU-rRNA, 5.8S rRNA, LSU-rRNA)"/>
    <property type="evidence" value="ECO:0007669"/>
    <property type="project" value="TreeGrafter"/>
</dbReference>
<feature type="region of interest" description="Disordered" evidence="8">
    <location>
        <begin position="660"/>
        <end position="746"/>
    </location>
</feature>
<dbReference type="Proteomes" id="UP000383932">
    <property type="component" value="Unassembled WGS sequence"/>
</dbReference>
<keyword evidence="4" id="KW-0539">Nucleus</keyword>
<comment type="similarity">
    <text evidence="6">Belongs to the eIF-3 subunit M family.</text>
</comment>
<feature type="compositionally biased region" description="Pro residues" evidence="8">
    <location>
        <begin position="1497"/>
        <end position="1506"/>
    </location>
</feature>
<comment type="function">
    <text evidence="6">Component of the eukaryotic translation initiation factor 3 (eIF-3) complex, which is involved in protein synthesis of a specialized repertoire of mRNAs and, together with other initiation factors, stimulates binding of mRNA and methionyl-tRNAi to the 40S ribosome. The eIF-3 complex specifically targets and initiates translation of a subset of mRNAs involved in cell proliferation.</text>
</comment>
<dbReference type="SUPFAM" id="SSF50978">
    <property type="entry name" value="WD40 repeat-like"/>
    <property type="match status" value="1"/>
</dbReference>
<feature type="compositionally biased region" description="Polar residues" evidence="8">
    <location>
        <begin position="1626"/>
        <end position="1638"/>
    </location>
</feature>
<feature type="compositionally biased region" description="Pro residues" evidence="8">
    <location>
        <begin position="1464"/>
        <end position="1475"/>
    </location>
</feature>
<dbReference type="PROSITE" id="PS50250">
    <property type="entry name" value="PCI"/>
    <property type="match status" value="1"/>
</dbReference>
<evidence type="ECO:0000256" key="4">
    <source>
        <dbReference type="ARBA" id="ARBA00023242"/>
    </source>
</evidence>
<keyword evidence="6" id="KW-0396">Initiation factor</keyword>
<dbReference type="SMART" id="SM00320">
    <property type="entry name" value="WD40"/>
    <property type="match status" value="2"/>
</dbReference>
<dbReference type="Pfam" id="PF04003">
    <property type="entry name" value="Utp12"/>
    <property type="match status" value="1"/>
</dbReference>
<feature type="compositionally biased region" description="Acidic residues" evidence="8">
    <location>
        <begin position="728"/>
        <end position="744"/>
    </location>
</feature>
<feature type="compositionally biased region" description="Pro residues" evidence="8">
    <location>
        <begin position="1655"/>
        <end position="1669"/>
    </location>
</feature>
<keyword evidence="3" id="KW-0677">Repeat</keyword>
<feature type="compositionally biased region" description="Acidic residues" evidence="8">
    <location>
        <begin position="664"/>
        <end position="695"/>
    </location>
</feature>
<evidence type="ECO:0000256" key="6">
    <source>
        <dbReference type="HAMAP-Rule" id="MF_03012"/>
    </source>
</evidence>
<dbReference type="OrthoDB" id="30195at2759"/>
<dbReference type="InterPro" id="IPR052414">
    <property type="entry name" value="U3_snoRNA-assoc_WDR"/>
</dbReference>
<feature type="compositionally biased region" description="Low complexity" evidence="8">
    <location>
        <begin position="1590"/>
        <end position="1604"/>
    </location>
</feature>
<feature type="compositionally biased region" description="Polar residues" evidence="8">
    <location>
        <begin position="1605"/>
        <end position="1618"/>
    </location>
</feature>
<evidence type="ECO:0000313" key="10">
    <source>
        <dbReference type="EMBL" id="KAB5596354.1"/>
    </source>
</evidence>
<feature type="region of interest" description="Disordered" evidence="8">
    <location>
        <begin position="1412"/>
        <end position="1726"/>
    </location>
</feature>
<dbReference type="PANTHER" id="PTHR44267:SF1">
    <property type="entry name" value="WD REPEAT-CONTAINING PROTEIN 43"/>
    <property type="match status" value="1"/>
</dbReference>
<evidence type="ECO:0000256" key="2">
    <source>
        <dbReference type="ARBA" id="ARBA00022574"/>
    </source>
</evidence>
<feature type="region of interest" description="Disordered" evidence="8">
    <location>
        <begin position="1196"/>
        <end position="1216"/>
    </location>
</feature>
<feature type="region of interest" description="Disordered" evidence="8">
    <location>
        <begin position="1"/>
        <end position="30"/>
    </location>
</feature>
<feature type="compositionally biased region" description="Acidic residues" evidence="8">
    <location>
        <begin position="703"/>
        <end position="719"/>
    </location>
</feature>
<dbReference type="Pfam" id="PF01399">
    <property type="entry name" value="PCI"/>
    <property type="match status" value="1"/>
</dbReference>
<feature type="compositionally biased region" description="Low complexity" evidence="8">
    <location>
        <begin position="21"/>
        <end position="30"/>
    </location>
</feature>
<evidence type="ECO:0000256" key="1">
    <source>
        <dbReference type="ARBA" id="ARBA00004123"/>
    </source>
</evidence>
<feature type="compositionally biased region" description="Basic residues" evidence="8">
    <location>
        <begin position="1"/>
        <end position="15"/>
    </location>
</feature>
<dbReference type="EMBL" id="SSOP01000002">
    <property type="protein sequence ID" value="KAB5596354.1"/>
    <property type="molecule type" value="Genomic_DNA"/>
</dbReference>
<feature type="compositionally biased region" description="Basic and acidic residues" evidence="8">
    <location>
        <begin position="1204"/>
        <end position="1216"/>
    </location>
</feature>
<comment type="subcellular location">
    <subcellularLocation>
        <location evidence="6">Cytoplasm</location>
    </subcellularLocation>
    <subcellularLocation>
        <location evidence="1">Nucleus</location>
    </subcellularLocation>
</comment>
<dbReference type="GO" id="GO:0001732">
    <property type="term" value="P:formation of cytoplasmic translation initiation complex"/>
    <property type="evidence" value="ECO:0007669"/>
    <property type="project" value="UniProtKB-UniRule"/>
</dbReference>
<comment type="subunit">
    <text evidence="6">Component of the eukaryotic translation initiation factor 3 (eIF-3) complex.</text>
</comment>
<dbReference type="Pfam" id="PF18005">
    <property type="entry name" value="eIF3m_C_helix"/>
    <property type="match status" value="1"/>
</dbReference>
<dbReference type="GO" id="GO:0033290">
    <property type="term" value="C:eukaryotic 48S preinitiation complex"/>
    <property type="evidence" value="ECO:0007669"/>
    <property type="project" value="UniProtKB-UniRule"/>
</dbReference>
<feature type="compositionally biased region" description="Low complexity" evidence="8">
    <location>
        <begin position="1675"/>
        <end position="1709"/>
    </location>
</feature>
<dbReference type="PROSITE" id="PS00678">
    <property type="entry name" value="WD_REPEATS_1"/>
    <property type="match status" value="1"/>
</dbReference>
<accession>A0A5N5QXC6</accession>
<dbReference type="Pfam" id="PF00400">
    <property type="entry name" value="WD40"/>
    <property type="match status" value="1"/>
</dbReference>
<dbReference type="InterPro" id="IPR007148">
    <property type="entry name" value="SSU_processome_Utp12"/>
</dbReference>
<evidence type="ECO:0000256" key="5">
    <source>
        <dbReference type="ARBA" id="ARBA00038335"/>
    </source>
</evidence>
<dbReference type="InterPro" id="IPR000717">
    <property type="entry name" value="PCI_dom"/>
</dbReference>
<organism evidence="10 11">
    <name type="scientific">Ceratobasidium theobromae</name>
    <dbReference type="NCBI Taxonomy" id="1582974"/>
    <lineage>
        <taxon>Eukaryota</taxon>
        <taxon>Fungi</taxon>
        <taxon>Dikarya</taxon>
        <taxon>Basidiomycota</taxon>
        <taxon>Agaricomycotina</taxon>
        <taxon>Agaricomycetes</taxon>
        <taxon>Cantharellales</taxon>
        <taxon>Ceratobasidiaceae</taxon>
        <taxon>Ceratobasidium</taxon>
    </lineage>
</organism>
<sequence>MRDKKAKPKVQKHANRAVGTSALAQPSLSSPASRLSSFSPDGAFFAFLSLAIDKHRLRVYDVVTGSAIADHTFDAAQVTALTWGVFELVGESKASKKRRKRKSAADDVPEAPSAVQLVGLGLSDGSIVLFSPAQGAVVRTLSNPSHSTAITSLSPHNDSSAHFWAASEDGTIRLWHVPSSTSRDVATSISCAALAPRPGISDSKDGATHLLTAQTTVQLLPIPVDSTAQKELVTVPGHASPVIALVWDHPSSGPAQRFVSAAEDDRVVSVWDATSGRMVASVPLDSEARYITFGAESTSPTLLALAVSGKVSLYALPESSATKPKGGVLTLLPRSVINVEYAGKKGADPVLADVVAATFAPGDEGKIVLARLVGVKPVFDTIQYRDASGEFLPEVKLTHKSANAGLTPDTNGVVPTKRYAEPQSLAIHSGTELSQDPSATVITNPEADLDVELAEITLSERNKTFVDQPSSTSGQKRRHDSPAEPTLDPEPKSENKLPVPAYSLSRTLAQALHSGDNALLETCLAHGDTNLIQNTILRLPPTLCVPLIQACVERLSRGARGEKGGGAGASAQRGTSLIRWVRAVLVVHSGFLMSIPDLVTRLASLHATLGARLALQDRLLALNGRLDMVLSQIEMQSASRVVVDEDVHVRKKKVRRKVARYVEGESESDEGMSVDEGGEDEEDDEDDEEGDEGSVEDIGFGSGEEDDDEQDEEVEDDSEDGQKINGFIDDEAEEDYSEDEESSAEDLHKAITMTDAVAVFSEGTFEEQARRTTTPHSRDSSLHVQIQELVNYLARGLTDESRLAYIRPFQDALLTPEGQKPLAQDVGRRKKVIGMVREKVVGLGEGTDREIEGFFNLLVSHLITLFTETPELEPHVAALVTSTVGAPETYTGIKYRVLSNLFNGLPRSSPLRRHVYLALLGMASEQGDLDVLQVERADVNKWLDEWEISDDDKSSFLDTVADAFRKAGDIETAYGYQLAYLRSVSASSPKALEASTQVIASVVSEPSIFELDSLFRVGTLQAAKDHPLFALLKDLGMDKDALLRKIRLLTLASIASTKIGRDVPYSEVAEALQVQDSEVETWAIDAIQHKLIGGKLSQATSSIHITRSTTRTFGLTQWQDLEAQLLQWKSNLGEVVKVIAQARKIATGSGANTGTTRAAVAEVGLIFGDENIGSKFLPLGSPSSDLKAFCPHVGSSAHSLGTKRPRDTNIDDDSPRGLKKTLGKLVPVLNLSTESGSEWNETAVRNWFKWPVWERPHSYFPSPLHHPVSRRALSSELISDIPTVIYIPTAACNSPWCPSPTNMCFERASGMRYKLCGCVEILEVEFVDCLLPSCRQSICHPEDCQGILCPCTIQLGPRVLLIKPPANRRCDRCEKLQSIAPLTKVHRSRHKRDARERHPARQPCEVIYEVPRPPKTKMIKSHTKDVDRHKSRDTRPLGVSNRSIPAASPVTHTPATVPSMRPSLLPPRPSNPYPPSSTSSQASSGIRPPTSKATPVPRLPPAPPSTPSSVHPLPIVPDPSTRPASTRTSPTLSSLGSSIAKTGTTRYPLPSIPWPSTAAPTSRETSPECESPYAPLDPLGPPPNAKTPASGSPPHSYISSSSRSWRTATKSPTESQPPSVVESRVDSNMASEQASSRAWSWKRTGLSRPIDDPLPLQPLPFPPTPAPPPSERRSSFTSTSTRPRVAAAPFISQPTTPSISPRSSSKAPSGGQPSPTPKRPKLGWTASSLMAALPKVPSRSFKSSSSYEASSVMVEHPAAPSPIEIPVRLEPRPRRSFLRNPWK</sequence>
<dbReference type="GO" id="GO:0003743">
    <property type="term" value="F:translation initiation factor activity"/>
    <property type="evidence" value="ECO:0007669"/>
    <property type="project" value="UniProtKB-UniRule"/>
</dbReference>
<feature type="repeat" description="WD" evidence="7">
    <location>
        <begin position="143"/>
        <end position="185"/>
    </location>
</feature>
<feature type="compositionally biased region" description="Basic and acidic residues" evidence="8">
    <location>
        <begin position="1422"/>
        <end position="1435"/>
    </location>
</feature>
<dbReference type="GO" id="GO:0071541">
    <property type="term" value="C:eukaryotic translation initiation factor 3 complex, eIF3m"/>
    <property type="evidence" value="ECO:0007669"/>
    <property type="project" value="UniProtKB-UniRule"/>
</dbReference>
<reference evidence="10 11" key="1">
    <citation type="journal article" date="2019" name="Fungal Biol. Biotechnol.">
        <title>Draft genome sequence of fastidious pathogen Ceratobasidium theobromae, which causes vascular-streak dieback in Theobroma cacao.</title>
        <authorList>
            <person name="Ali S.S."/>
            <person name="Asman A."/>
            <person name="Shao J."/>
            <person name="Firmansyah A.P."/>
            <person name="Susilo A.W."/>
            <person name="Rosmana A."/>
            <person name="McMahon P."/>
            <person name="Junaid M."/>
            <person name="Guest D."/>
            <person name="Kheng T.Y."/>
            <person name="Meinhardt L.W."/>
            <person name="Bailey B.A."/>
        </authorList>
    </citation>
    <scope>NUCLEOTIDE SEQUENCE [LARGE SCALE GENOMIC DNA]</scope>
    <source>
        <strain evidence="10 11">CT2</strain>
    </source>
</reference>
<dbReference type="InterPro" id="IPR001680">
    <property type="entry name" value="WD40_rpt"/>
</dbReference>
<feature type="domain" description="PCI" evidence="9">
    <location>
        <begin position="944"/>
        <end position="1110"/>
    </location>
</feature>
<gene>
    <name evidence="10" type="ORF">CTheo_339</name>
</gene>
<name>A0A5N5QXC6_9AGAM</name>
<feature type="region of interest" description="Disordered" evidence="8">
    <location>
        <begin position="460"/>
        <end position="498"/>
    </location>
</feature>
<feature type="compositionally biased region" description="Low complexity" evidence="8">
    <location>
        <begin position="1507"/>
        <end position="1538"/>
    </location>
</feature>
<evidence type="ECO:0000256" key="8">
    <source>
        <dbReference type="SAM" id="MobiDB-lite"/>
    </source>
</evidence>
<evidence type="ECO:0000259" key="9">
    <source>
        <dbReference type="PROSITE" id="PS50250"/>
    </source>
</evidence>
<evidence type="ECO:0000313" key="11">
    <source>
        <dbReference type="Proteomes" id="UP000383932"/>
    </source>
</evidence>
<dbReference type="InterPro" id="IPR027528">
    <property type="entry name" value="eIF3m"/>
</dbReference>
<proteinExistence type="inferred from homology"/>
<evidence type="ECO:0000256" key="3">
    <source>
        <dbReference type="ARBA" id="ARBA00022737"/>
    </source>
</evidence>